<feature type="domain" description="HAM1-like N-terminal" evidence="1">
    <location>
        <begin position="211"/>
        <end position="601"/>
    </location>
</feature>
<sequence length="819" mass="89926">MGGFWSCCRRDKSAEKAPLLPKSRPVEESPHSVFEKFADIFGAVNSGKLPSSNQVAGLLQHALRSELLREPGNTLPTHGGPLSQQGITLVFEIRELIDSVLRIGLEKNYDNKLQDLLYQSSRSSDPMKVSGELLVDGSPLELDGSSSQEISEDADDLMQSLKTLSKLAITSSAFRMLVSDILATTREVVAAAAIEIGEIASQVQAAAVDVAKTAELENLTAEGLKGKAQESYSGIQQSVAHTHRNIGTLGDESVEKVRDIVVARVQEVIIQAHRNPEHQAAISTILVLLHKYSRKLTAVAESAEEPIMINTQVDVSTPLYEAVVDFKILLERFASGHSLDPFLRMFKATIADGEEVKRYFADLGRWFERAMAEPRFAASRLGTRTLEELYDAGRLLLASEANAQWARDLRLLVAEAQSFVHALESDVATQRLIKSIQSVLSALRGLAQDALSSGASAKRKWRDELLKDALGWLVPRVLKSLRQLPMPRVEFQNSMFDVAVDALLLTSASTSASLAPDHIWVQNWNEVRVDMAADASPETSSRTRVHIDGMRCAAHGFGYYFKYKGALQYSDEGVLDVDVGRPEIIGQGLTVDLEIETTQQERDTPGEPLFRLVDVNVSIPGLAFMIKHSKHWILNNVVLQPLAAPIVRLVLQKILEQQIRNAAGTGESPSVEDYWNAAFLTAPAFVETRDPGPPVETHTEPTFKGIIHTTTTLAEDPSASSSPEETIVAIGGGAQLFPHKGGPYGVEEVTAGEVAREAVDEIQEAVNQSAGKTKEVIGVVEDEAVRIRGDFERAEERKVDRERFERRRGGWRSHAFDLD</sequence>
<dbReference type="PANTHER" id="PTHR31138">
    <property type="entry name" value="CHROMOSOME 19, WHOLE GENOME SHOTGUN SEQUENCE"/>
    <property type="match status" value="1"/>
</dbReference>
<evidence type="ECO:0000313" key="2">
    <source>
        <dbReference type="EMBL" id="KAF7350504.1"/>
    </source>
</evidence>
<keyword evidence="3" id="KW-1185">Reference proteome</keyword>
<dbReference type="AlphaFoldDB" id="A0A8H6Y151"/>
<evidence type="ECO:0000313" key="3">
    <source>
        <dbReference type="Proteomes" id="UP000620124"/>
    </source>
</evidence>
<accession>A0A8H6Y151</accession>
<gene>
    <name evidence="2" type="ORF">MVEN_01356000</name>
</gene>
<dbReference type="OrthoDB" id="5407957at2759"/>
<dbReference type="EMBL" id="JACAZI010000010">
    <property type="protein sequence ID" value="KAF7350504.1"/>
    <property type="molecule type" value="Genomic_DNA"/>
</dbReference>
<dbReference type="Proteomes" id="UP000620124">
    <property type="component" value="Unassembled WGS sequence"/>
</dbReference>
<name>A0A8H6Y151_9AGAR</name>
<dbReference type="InterPro" id="IPR045967">
    <property type="entry name" value="HAM1-like_N"/>
</dbReference>
<reference evidence="2" key="1">
    <citation type="submission" date="2020-05" db="EMBL/GenBank/DDBJ databases">
        <title>Mycena genomes resolve the evolution of fungal bioluminescence.</title>
        <authorList>
            <person name="Tsai I.J."/>
        </authorList>
    </citation>
    <scope>NUCLEOTIDE SEQUENCE</scope>
    <source>
        <strain evidence="2">CCC161011</strain>
    </source>
</reference>
<dbReference type="Pfam" id="PF19343">
    <property type="entry name" value="HAM1_N"/>
    <property type="match status" value="1"/>
</dbReference>
<dbReference type="PANTHER" id="PTHR31138:SF1">
    <property type="entry name" value="PDZ DOMAIN-CONTAINING PROTEIN"/>
    <property type="match status" value="1"/>
</dbReference>
<protein>
    <recommendedName>
        <fullName evidence="1">HAM1-like N-terminal domain-containing protein</fullName>
    </recommendedName>
</protein>
<comment type="caution">
    <text evidence="2">The sequence shown here is derived from an EMBL/GenBank/DDBJ whole genome shotgun (WGS) entry which is preliminary data.</text>
</comment>
<evidence type="ECO:0000259" key="1">
    <source>
        <dbReference type="Pfam" id="PF19343"/>
    </source>
</evidence>
<proteinExistence type="predicted"/>
<organism evidence="2 3">
    <name type="scientific">Mycena venus</name>
    <dbReference type="NCBI Taxonomy" id="2733690"/>
    <lineage>
        <taxon>Eukaryota</taxon>
        <taxon>Fungi</taxon>
        <taxon>Dikarya</taxon>
        <taxon>Basidiomycota</taxon>
        <taxon>Agaricomycotina</taxon>
        <taxon>Agaricomycetes</taxon>
        <taxon>Agaricomycetidae</taxon>
        <taxon>Agaricales</taxon>
        <taxon>Marasmiineae</taxon>
        <taxon>Mycenaceae</taxon>
        <taxon>Mycena</taxon>
    </lineage>
</organism>